<dbReference type="GO" id="GO:0016787">
    <property type="term" value="F:hydrolase activity"/>
    <property type="evidence" value="ECO:0007669"/>
    <property type="project" value="UniProtKB-KW"/>
</dbReference>
<evidence type="ECO:0000259" key="2">
    <source>
        <dbReference type="Pfam" id="PF00561"/>
    </source>
</evidence>
<evidence type="ECO:0000256" key="1">
    <source>
        <dbReference type="ARBA" id="ARBA00008645"/>
    </source>
</evidence>
<dbReference type="Gene3D" id="3.40.50.1820">
    <property type="entry name" value="alpha/beta hydrolase"/>
    <property type="match status" value="1"/>
</dbReference>
<comment type="similarity">
    <text evidence="1">Belongs to the AB hydrolase superfamily.</text>
</comment>
<feature type="domain" description="AB hydrolase-1" evidence="2">
    <location>
        <begin position="20"/>
        <end position="254"/>
    </location>
</feature>
<dbReference type="InterPro" id="IPR000073">
    <property type="entry name" value="AB_hydrolase_1"/>
</dbReference>
<dbReference type="PRINTS" id="PR00111">
    <property type="entry name" value="ABHYDROLASE"/>
</dbReference>
<dbReference type="InterPro" id="IPR029058">
    <property type="entry name" value="AB_hydrolase_fold"/>
</dbReference>
<dbReference type="EMBL" id="CP130318">
    <property type="protein sequence ID" value="WNQ11940.1"/>
    <property type="molecule type" value="Genomic_DNA"/>
</dbReference>
<dbReference type="SUPFAM" id="SSF53474">
    <property type="entry name" value="alpha/beta-Hydrolases"/>
    <property type="match status" value="1"/>
</dbReference>
<evidence type="ECO:0000313" key="4">
    <source>
        <dbReference type="Proteomes" id="UP001305702"/>
    </source>
</evidence>
<sequence>MHESILRRNNVKLSGHGATPILFAPGFGCDQNMWRFVAPAFEQDYRVILFDYVGSGQSDRQAYDPDRYSTLEGYVHDVLDIVETLNLKEAIFVGHSVGAMIGLLASIREPERFRRLILVGPSPRYLNDLPDYFGGFKRKYLEELFDLMDQSFLGWAHFLAPTIMRNPERPELAQELEESFCATDPAIARRFAEATFYADNREDLPKVTVPSLILQCNRDQIAPVEVGRYMHRHLPGSTLKQMEATGHYPHVSHPDEIIRLIKKDLTLQALLQP</sequence>
<dbReference type="KEGG" id="paun:MJA45_02455"/>
<gene>
    <name evidence="3" type="ORF">MJA45_02455</name>
</gene>
<dbReference type="Proteomes" id="UP001305702">
    <property type="component" value="Chromosome"/>
</dbReference>
<evidence type="ECO:0000313" key="3">
    <source>
        <dbReference type="EMBL" id="WNQ11940.1"/>
    </source>
</evidence>
<dbReference type="AlphaFoldDB" id="A0AA96LEP0"/>
<dbReference type="RefSeq" id="WP_315605716.1">
    <property type="nucleotide sequence ID" value="NZ_CP130318.1"/>
</dbReference>
<reference evidence="3 4" key="1">
    <citation type="submission" date="2022-02" db="EMBL/GenBank/DDBJ databases">
        <title>Paenibacillus sp. MBLB1776 Whole Genome Shotgun Sequencing.</title>
        <authorList>
            <person name="Hwang C.Y."/>
            <person name="Cho E.-S."/>
            <person name="Seo M.-J."/>
        </authorList>
    </citation>
    <scope>NUCLEOTIDE SEQUENCE [LARGE SCALE GENOMIC DNA]</scope>
    <source>
        <strain evidence="3 4">MBLB1776</strain>
    </source>
</reference>
<keyword evidence="3" id="KW-0378">Hydrolase</keyword>
<name>A0AA96LEP0_9BACL</name>
<keyword evidence="4" id="KW-1185">Reference proteome</keyword>
<dbReference type="PANTHER" id="PTHR43039">
    <property type="entry name" value="ESTERASE-RELATED"/>
    <property type="match status" value="1"/>
</dbReference>
<dbReference type="Pfam" id="PF00561">
    <property type="entry name" value="Abhydrolase_1"/>
    <property type="match status" value="1"/>
</dbReference>
<proteinExistence type="inferred from homology"/>
<organism evidence="3 4">
    <name type="scientific">Paenibacillus aurantius</name>
    <dbReference type="NCBI Taxonomy" id="2918900"/>
    <lineage>
        <taxon>Bacteria</taxon>
        <taxon>Bacillati</taxon>
        <taxon>Bacillota</taxon>
        <taxon>Bacilli</taxon>
        <taxon>Bacillales</taxon>
        <taxon>Paenibacillaceae</taxon>
        <taxon>Paenibacillus</taxon>
    </lineage>
</organism>
<accession>A0AA96LEP0</accession>
<protein>
    <submittedName>
        <fullName evidence="3">Alpha/beta hydrolase</fullName>
    </submittedName>
</protein>